<dbReference type="RefSeq" id="WP_205378121.1">
    <property type="nucleotide sequence ID" value="NZ_JAFEJA010000002.1"/>
</dbReference>
<evidence type="ECO:0000256" key="1">
    <source>
        <dbReference type="SAM" id="MobiDB-lite"/>
    </source>
</evidence>
<dbReference type="InterPro" id="IPR045431">
    <property type="entry name" value="EAD2"/>
</dbReference>
<keyword evidence="6" id="KW-1185">Reference proteome</keyword>
<feature type="domain" description="vWA-MoxR associated protein C-terminal" evidence="4">
    <location>
        <begin position="238"/>
        <end position="480"/>
    </location>
</feature>
<dbReference type="EMBL" id="JAFEJA010000002">
    <property type="protein sequence ID" value="MBM9624074.1"/>
    <property type="molecule type" value="Genomic_DNA"/>
</dbReference>
<proteinExistence type="predicted"/>
<dbReference type="Proteomes" id="UP000664109">
    <property type="component" value="Unassembled WGS sequence"/>
</dbReference>
<dbReference type="Pfam" id="PF19956">
    <property type="entry name" value="EAD2"/>
    <property type="match status" value="1"/>
</dbReference>
<evidence type="ECO:0000259" key="2">
    <source>
        <dbReference type="Pfam" id="PF19916"/>
    </source>
</evidence>
<sequence>MDFNSAPRVLSAGGHVLSELVDALCDLPGFADAPTRAVILRDLRPPLVDVLNWEASTRSMAGQVVQQFRHRDGALLELVQVLAYFHGETPAIARMRLLVTRLTKPVDPVTPRGAELVRILTDGLQPWLPSFLEVAGSAAERAPRSPGEAVAFLEDLAAPPHQPPPVLRFAVALAGCPGWSRPQLEELQEWIQRLARRLGVSIPVEAGAPYSHGPSAGPGNDVRLVVSLQRYQPGSRECLLSMWLGYSRDRWIVLVVEDEPQSLERIVARFNLYFERAQELSGSLPSRVEFMLPRSLLGLPVDRWSVKSPDSDQPAAGLPLGVLCPVVVRDLERPADSRARERWSRRWQEYKSSRSLPVERTAWLPTGRDHDLPSRTRELSHALAVVVEPPPRQTYAPAGEVTRAVGMALDAGVPVVLWGRDEGDADGHAESGALHAVTRRLMSGGSPTRLPDRITSLRREALDSGAPSPAEQLALVWDDPGGRPDVGGGALRCP</sequence>
<dbReference type="InterPro" id="IPR045450">
    <property type="entry name" value="VMAP_C"/>
</dbReference>
<dbReference type="InterPro" id="IPR045555">
    <property type="entry name" value="VMAP-M0"/>
</dbReference>
<comment type="caution">
    <text evidence="5">The sequence shown here is derived from an EMBL/GenBank/DDBJ whole genome shotgun (WGS) entry which is preliminary data.</text>
</comment>
<feature type="domain" description="Effector-associated" evidence="3">
    <location>
        <begin position="21"/>
        <end position="99"/>
    </location>
</feature>
<protein>
    <submittedName>
        <fullName evidence="5">Uncharacterized protein</fullName>
    </submittedName>
</protein>
<dbReference type="Pfam" id="PF19916">
    <property type="entry name" value="VMAP-M0"/>
    <property type="match status" value="1"/>
</dbReference>
<reference evidence="5 6" key="1">
    <citation type="journal article" date="2016" name="Arch. Microbiol.">
        <title>Streptomyces zhihengii sp. nov., isolated from rhizospheric soil of Psammosilene tunicoides.</title>
        <authorList>
            <person name="Huang M.J."/>
            <person name="Fei J.J."/>
            <person name="Salam N."/>
            <person name="Kim C.J."/>
            <person name="Hozzein W.N."/>
            <person name="Xiao M."/>
            <person name="Huang H.Q."/>
            <person name="Li W.J."/>
        </authorList>
    </citation>
    <scope>NUCLEOTIDE SEQUENCE [LARGE SCALE GENOMIC DNA]</scope>
    <source>
        <strain evidence="5 6">YIM T102</strain>
    </source>
</reference>
<name>A0ABS2V326_9ACTN</name>
<gene>
    <name evidence="5" type="ORF">JE024_36450</name>
</gene>
<organism evidence="5 6">
    <name type="scientific">Streptomyces zhihengii</name>
    <dbReference type="NCBI Taxonomy" id="1818004"/>
    <lineage>
        <taxon>Bacteria</taxon>
        <taxon>Bacillati</taxon>
        <taxon>Actinomycetota</taxon>
        <taxon>Actinomycetes</taxon>
        <taxon>Kitasatosporales</taxon>
        <taxon>Streptomycetaceae</taxon>
        <taxon>Streptomyces</taxon>
    </lineage>
</organism>
<dbReference type="Pfam" id="PF20028">
    <property type="entry name" value="VMAP-C"/>
    <property type="match status" value="1"/>
</dbReference>
<feature type="compositionally biased region" description="Gly residues" evidence="1">
    <location>
        <begin position="484"/>
        <end position="494"/>
    </location>
</feature>
<feature type="domain" description="vWA-MoxR associated protein middle region 0" evidence="2">
    <location>
        <begin position="125"/>
        <end position="201"/>
    </location>
</feature>
<feature type="region of interest" description="Disordered" evidence="1">
    <location>
        <begin position="461"/>
        <end position="494"/>
    </location>
</feature>
<evidence type="ECO:0000259" key="4">
    <source>
        <dbReference type="Pfam" id="PF20028"/>
    </source>
</evidence>
<accession>A0ABS2V326</accession>
<evidence type="ECO:0000313" key="6">
    <source>
        <dbReference type="Proteomes" id="UP000664109"/>
    </source>
</evidence>
<evidence type="ECO:0000259" key="3">
    <source>
        <dbReference type="Pfam" id="PF19956"/>
    </source>
</evidence>
<evidence type="ECO:0000313" key="5">
    <source>
        <dbReference type="EMBL" id="MBM9624074.1"/>
    </source>
</evidence>